<accession>A0A1I2KSX4</accession>
<protein>
    <submittedName>
        <fullName evidence="3">Methyltransferase domain-containing protein</fullName>
    </submittedName>
</protein>
<keyword evidence="3" id="KW-0489">Methyltransferase</keyword>
<dbReference type="Gene3D" id="3.40.50.150">
    <property type="entry name" value="Vaccinia Virus protein VP39"/>
    <property type="match status" value="1"/>
</dbReference>
<dbReference type="GO" id="GO:0008168">
    <property type="term" value="F:methyltransferase activity"/>
    <property type="evidence" value="ECO:0007669"/>
    <property type="project" value="UniProtKB-KW"/>
</dbReference>
<reference evidence="3 4" key="1">
    <citation type="submission" date="2016-10" db="EMBL/GenBank/DDBJ databases">
        <authorList>
            <person name="de Groot N.N."/>
        </authorList>
    </citation>
    <scope>NUCLEOTIDE SEQUENCE [LARGE SCALE GENOMIC DNA]</scope>
    <source>
        <strain evidence="3 4">CGMCC 1.9156</strain>
    </source>
</reference>
<name>A0A1I2KSX4_9BACT</name>
<feature type="region of interest" description="Disordered" evidence="1">
    <location>
        <begin position="1"/>
        <end position="23"/>
    </location>
</feature>
<dbReference type="Pfam" id="PF13847">
    <property type="entry name" value="Methyltransf_31"/>
    <property type="match status" value="1"/>
</dbReference>
<organism evidence="3 4">
    <name type="scientific">Sunxiuqinia elliptica</name>
    <dbReference type="NCBI Taxonomy" id="655355"/>
    <lineage>
        <taxon>Bacteria</taxon>
        <taxon>Pseudomonadati</taxon>
        <taxon>Bacteroidota</taxon>
        <taxon>Bacteroidia</taxon>
        <taxon>Marinilabiliales</taxon>
        <taxon>Prolixibacteraceae</taxon>
        <taxon>Sunxiuqinia</taxon>
    </lineage>
</organism>
<dbReference type="STRING" id="655355.SAMN05216283_11370"/>
<sequence length="205" mass="23089">MKKYKQENQAVIHKHRTHRKRGPSSFNMHDSALVFEKLNIKKADVFVDLGCGSGDYSLLAAQLVSPLGKVYAMDIWSGMLTEIENEASRLELDNVITIENDICQTIPLDDNCADHCLLATVMHAQKLTAKCKRLFPEISRILKPGAQLAVIECKKEEMPFGPPLSMRISPEELEVRLSQYGLKKTAYIDLGCNYMLLFELIAGFD</sequence>
<proteinExistence type="predicted"/>
<evidence type="ECO:0000313" key="4">
    <source>
        <dbReference type="Proteomes" id="UP000198964"/>
    </source>
</evidence>
<evidence type="ECO:0000256" key="1">
    <source>
        <dbReference type="SAM" id="MobiDB-lite"/>
    </source>
</evidence>
<evidence type="ECO:0000313" key="3">
    <source>
        <dbReference type="EMBL" id="SFF70172.1"/>
    </source>
</evidence>
<keyword evidence="3" id="KW-0808">Transferase</keyword>
<dbReference type="SUPFAM" id="SSF53335">
    <property type="entry name" value="S-adenosyl-L-methionine-dependent methyltransferases"/>
    <property type="match status" value="1"/>
</dbReference>
<gene>
    <name evidence="3" type="ORF">SAMN05216283_11370</name>
</gene>
<keyword evidence="4" id="KW-1185">Reference proteome</keyword>
<dbReference type="RefSeq" id="WP_093921326.1">
    <property type="nucleotide sequence ID" value="NZ_FONW01000013.1"/>
</dbReference>
<dbReference type="InterPro" id="IPR029063">
    <property type="entry name" value="SAM-dependent_MTases_sf"/>
</dbReference>
<feature type="compositionally biased region" description="Basic residues" evidence="1">
    <location>
        <begin position="12"/>
        <end position="22"/>
    </location>
</feature>
<dbReference type="Proteomes" id="UP000198964">
    <property type="component" value="Unassembled WGS sequence"/>
</dbReference>
<feature type="domain" description="Methyltransferase" evidence="2">
    <location>
        <begin position="41"/>
        <end position="159"/>
    </location>
</feature>
<dbReference type="GO" id="GO:0032259">
    <property type="term" value="P:methylation"/>
    <property type="evidence" value="ECO:0007669"/>
    <property type="project" value="UniProtKB-KW"/>
</dbReference>
<dbReference type="EMBL" id="FONW01000013">
    <property type="protein sequence ID" value="SFF70172.1"/>
    <property type="molecule type" value="Genomic_DNA"/>
</dbReference>
<evidence type="ECO:0000259" key="2">
    <source>
        <dbReference type="Pfam" id="PF13847"/>
    </source>
</evidence>
<dbReference type="InterPro" id="IPR025714">
    <property type="entry name" value="Methyltranfer_dom"/>
</dbReference>
<dbReference type="CDD" id="cd02440">
    <property type="entry name" value="AdoMet_MTases"/>
    <property type="match status" value="1"/>
</dbReference>
<dbReference type="AlphaFoldDB" id="A0A1I2KSX4"/>